<reference evidence="2 3" key="1">
    <citation type="submission" date="2020-02" db="EMBL/GenBank/DDBJ databases">
        <title>Albibacoteraceae fam. nov., the first described family within the subdivision 4 Verrucomicrobia.</title>
        <authorList>
            <person name="Xi F."/>
        </authorList>
    </citation>
    <scope>NUCLEOTIDE SEQUENCE [LARGE SCALE GENOMIC DNA]</scope>
    <source>
        <strain evidence="2 3">CK1056</strain>
    </source>
</reference>
<keyword evidence="1" id="KW-0812">Transmembrane</keyword>
<name>A0A6B2M3B2_9BACT</name>
<feature type="transmembrane region" description="Helical" evidence="1">
    <location>
        <begin position="109"/>
        <end position="126"/>
    </location>
</feature>
<dbReference type="EMBL" id="JAAGNX010000002">
    <property type="protein sequence ID" value="NDV62896.1"/>
    <property type="molecule type" value="Genomic_DNA"/>
</dbReference>
<organism evidence="2 3">
    <name type="scientific">Oceanipulchritudo coccoides</name>
    <dbReference type="NCBI Taxonomy" id="2706888"/>
    <lineage>
        <taxon>Bacteria</taxon>
        <taxon>Pseudomonadati</taxon>
        <taxon>Verrucomicrobiota</taxon>
        <taxon>Opitutia</taxon>
        <taxon>Puniceicoccales</taxon>
        <taxon>Oceanipulchritudinaceae</taxon>
        <taxon>Oceanipulchritudo</taxon>
    </lineage>
</organism>
<gene>
    <name evidence="2" type="ORF">G0Q06_10575</name>
</gene>
<sequence length="131" mass="15046">METMCEPNKTYRRQMLIWAITYCVVTYGSVYTLKNAGIEHFGLRTLIALLPMLPIAWVGIIIMRFIRSLDELQRKMQFEAVVFSAVMTGLLTGAYGFMEGVGYPELDTVWVLPMLMVLWVVGQALARKRYQ</sequence>
<evidence type="ECO:0000256" key="1">
    <source>
        <dbReference type="SAM" id="Phobius"/>
    </source>
</evidence>
<comment type="caution">
    <text evidence="2">The sequence shown here is derived from an EMBL/GenBank/DDBJ whole genome shotgun (WGS) entry which is preliminary data.</text>
</comment>
<protein>
    <recommendedName>
        <fullName evidence="4">Transmembrane protein</fullName>
    </recommendedName>
</protein>
<evidence type="ECO:0000313" key="3">
    <source>
        <dbReference type="Proteomes" id="UP000478417"/>
    </source>
</evidence>
<proteinExistence type="predicted"/>
<accession>A0A6B2M3B2</accession>
<keyword evidence="1" id="KW-1133">Transmembrane helix</keyword>
<dbReference type="Proteomes" id="UP000478417">
    <property type="component" value="Unassembled WGS sequence"/>
</dbReference>
<keyword evidence="3" id="KW-1185">Reference proteome</keyword>
<feature type="transmembrane region" description="Helical" evidence="1">
    <location>
        <begin position="78"/>
        <end position="97"/>
    </location>
</feature>
<evidence type="ECO:0008006" key="4">
    <source>
        <dbReference type="Google" id="ProtNLM"/>
    </source>
</evidence>
<keyword evidence="1" id="KW-0472">Membrane</keyword>
<feature type="transmembrane region" description="Helical" evidence="1">
    <location>
        <begin position="45"/>
        <end position="66"/>
    </location>
</feature>
<evidence type="ECO:0000313" key="2">
    <source>
        <dbReference type="EMBL" id="NDV62896.1"/>
    </source>
</evidence>
<feature type="transmembrane region" description="Helical" evidence="1">
    <location>
        <begin position="15"/>
        <end position="33"/>
    </location>
</feature>
<dbReference type="AlphaFoldDB" id="A0A6B2M3B2"/>